<gene>
    <name evidence="13" type="ORF">GCM10023213_20190</name>
</gene>
<comment type="pathway">
    <text evidence="3">Amino-acid biosynthesis; L-valine biosynthesis; L-valine from pyruvate: step 4/4.</text>
</comment>
<keyword evidence="13" id="KW-0456">Lyase</keyword>
<dbReference type="InterPro" id="IPR001544">
    <property type="entry name" value="Aminotrans_IV"/>
</dbReference>
<evidence type="ECO:0000256" key="6">
    <source>
        <dbReference type="ARBA" id="ARBA00013053"/>
    </source>
</evidence>
<dbReference type="Gene3D" id="3.30.470.10">
    <property type="match status" value="1"/>
</dbReference>
<dbReference type="SUPFAM" id="SSF56752">
    <property type="entry name" value="D-aminoacid aminotransferase-like PLP-dependent enzymes"/>
    <property type="match status" value="1"/>
</dbReference>
<dbReference type="CDD" id="cd00449">
    <property type="entry name" value="PLPDE_IV"/>
    <property type="match status" value="1"/>
</dbReference>
<keyword evidence="7 12" id="KW-0663">Pyridoxal phosphate</keyword>
<dbReference type="PROSITE" id="PS00770">
    <property type="entry name" value="AA_TRANSFER_CLASS_4"/>
    <property type="match status" value="1"/>
</dbReference>
<keyword evidence="14" id="KW-1185">Reference proteome</keyword>
<dbReference type="EC" id="2.6.1.42" evidence="6"/>
<dbReference type="Proteomes" id="UP001499852">
    <property type="component" value="Unassembled WGS sequence"/>
</dbReference>
<proteinExistence type="inferred from homology"/>
<dbReference type="InterPro" id="IPR018300">
    <property type="entry name" value="Aminotrans_IV_CS"/>
</dbReference>
<evidence type="ECO:0000256" key="7">
    <source>
        <dbReference type="ARBA" id="ARBA00022898"/>
    </source>
</evidence>
<evidence type="ECO:0000256" key="10">
    <source>
        <dbReference type="ARBA" id="ARBA00049229"/>
    </source>
</evidence>
<dbReference type="InterPro" id="IPR050571">
    <property type="entry name" value="Class-IV_PLP-Dep_Aminotrnsfr"/>
</dbReference>
<evidence type="ECO:0000313" key="13">
    <source>
        <dbReference type="EMBL" id="GAA5139487.1"/>
    </source>
</evidence>
<comment type="pathway">
    <text evidence="4">Amino-acid biosynthesis; L-leucine biosynthesis; L-leucine from 3-methyl-2-oxobutanoate: step 4/4.</text>
</comment>
<dbReference type="GO" id="GO:0016829">
    <property type="term" value="F:lyase activity"/>
    <property type="evidence" value="ECO:0007669"/>
    <property type="project" value="UniProtKB-KW"/>
</dbReference>
<comment type="catalytic activity">
    <reaction evidence="8">
        <text>L-valine + 2-oxoglutarate = 3-methyl-2-oxobutanoate + L-glutamate</text>
        <dbReference type="Rhea" id="RHEA:24813"/>
        <dbReference type="ChEBI" id="CHEBI:11851"/>
        <dbReference type="ChEBI" id="CHEBI:16810"/>
        <dbReference type="ChEBI" id="CHEBI:29985"/>
        <dbReference type="ChEBI" id="CHEBI:57762"/>
        <dbReference type="EC" id="2.6.1.42"/>
    </reaction>
</comment>
<evidence type="ECO:0000256" key="11">
    <source>
        <dbReference type="RuleBase" id="RU004106"/>
    </source>
</evidence>
<comment type="caution">
    <text evidence="13">The sequence shown here is derived from an EMBL/GenBank/DDBJ whole genome shotgun (WGS) entry which is preliminary data.</text>
</comment>
<dbReference type="Gene3D" id="3.20.10.10">
    <property type="entry name" value="D-amino Acid Aminotransferase, subunit A, domain 2"/>
    <property type="match status" value="1"/>
</dbReference>
<dbReference type="Pfam" id="PF01063">
    <property type="entry name" value="Aminotran_4"/>
    <property type="match status" value="1"/>
</dbReference>
<sequence length="288" mass="30789">MPGFAAKVQHMNPSQFIWLNGRLQSLEEARLSPLDHGLLVGDGVFETLVARGGRPFAAREHYARLQRSCDVTGLHCISEEVFEESMREVMAANGLVDARVRVTLTSGDGPLGSDRGAGRGTVLVVATPLKPWPPTENVQLAPWTRNSRGALAGVKSVSYGENVRALMYAKERGCGEALVVNESNQLCEGTGSNVFVVLEGRLLTPPLSSGCLAGITRQLVLEACVKEGIVCLEEDLPAVVLEECEEAFLTSSTRDVHPIAGLNGRSLKAPGPVTLAVQQAFARQYGLG</sequence>
<evidence type="ECO:0000256" key="3">
    <source>
        <dbReference type="ARBA" id="ARBA00004931"/>
    </source>
</evidence>
<dbReference type="InterPro" id="IPR036038">
    <property type="entry name" value="Aminotransferase-like"/>
</dbReference>
<evidence type="ECO:0000256" key="8">
    <source>
        <dbReference type="ARBA" id="ARBA00048212"/>
    </source>
</evidence>
<protein>
    <recommendedName>
        <fullName evidence="6">branched-chain-amino-acid transaminase</fullName>
        <ecNumber evidence="6">2.6.1.42</ecNumber>
    </recommendedName>
</protein>
<dbReference type="InterPro" id="IPR043132">
    <property type="entry name" value="BCAT-like_C"/>
</dbReference>
<evidence type="ECO:0000256" key="9">
    <source>
        <dbReference type="ARBA" id="ARBA00048798"/>
    </source>
</evidence>
<evidence type="ECO:0000256" key="12">
    <source>
        <dbReference type="RuleBase" id="RU004516"/>
    </source>
</evidence>
<comment type="pathway">
    <text evidence="2">Amino-acid biosynthesis; L-isoleucine biosynthesis; L-isoleucine from 2-oxobutanoate: step 4/4.</text>
</comment>
<evidence type="ECO:0000256" key="1">
    <source>
        <dbReference type="ARBA" id="ARBA00001933"/>
    </source>
</evidence>
<evidence type="ECO:0000256" key="4">
    <source>
        <dbReference type="ARBA" id="ARBA00005072"/>
    </source>
</evidence>
<comment type="cofactor">
    <cofactor evidence="1 12">
        <name>pyridoxal 5'-phosphate</name>
        <dbReference type="ChEBI" id="CHEBI:597326"/>
    </cofactor>
</comment>
<comment type="catalytic activity">
    <reaction evidence="9">
        <text>L-isoleucine + 2-oxoglutarate = (S)-3-methyl-2-oxopentanoate + L-glutamate</text>
        <dbReference type="Rhea" id="RHEA:24801"/>
        <dbReference type="ChEBI" id="CHEBI:16810"/>
        <dbReference type="ChEBI" id="CHEBI:29985"/>
        <dbReference type="ChEBI" id="CHEBI:35146"/>
        <dbReference type="ChEBI" id="CHEBI:58045"/>
        <dbReference type="EC" id="2.6.1.42"/>
    </reaction>
</comment>
<dbReference type="PANTHER" id="PTHR42743:SF11">
    <property type="entry name" value="AMINODEOXYCHORISMATE LYASE"/>
    <property type="match status" value="1"/>
</dbReference>
<accession>A0ABP9P568</accession>
<evidence type="ECO:0000313" key="14">
    <source>
        <dbReference type="Proteomes" id="UP001499852"/>
    </source>
</evidence>
<evidence type="ECO:0000256" key="2">
    <source>
        <dbReference type="ARBA" id="ARBA00004824"/>
    </source>
</evidence>
<dbReference type="EMBL" id="BAABIA010000004">
    <property type="protein sequence ID" value="GAA5139487.1"/>
    <property type="molecule type" value="Genomic_DNA"/>
</dbReference>
<organism evidence="13 14">
    <name type="scientific">Prosthecobacter algae</name>
    <dbReference type="NCBI Taxonomy" id="1144682"/>
    <lineage>
        <taxon>Bacteria</taxon>
        <taxon>Pseudomonadati</taxon>
        <taxon>Verrucomicrobiota</taxon>
        <taxon>Verrucomicrobiia</taxon>
        <taxon>Verrucomicrobiales</taxon>
        <taxon>Verrucomicrobiaceae</taxon>
        <taxon>Prosthecobacter</taxon>
    </lineage>
</organism>
<name>A0ABP9P568_9BACT</name>
<reference evidence="14" key="1">
    <citation type="journal article" date="2019" name="Int. J. Syst. Evol. Microbiol.">
        <title>The Global Catalogue of Microorganisms (GCM) 10K type strain sequencing project: providing services to taxonomists for standard genome sequencing and annotation.</title>
        <authorList>
            <consortium name="The Broad Institute Genomics Platform"/>
            <consortium name="The Broad Institute Genome Sequencing Center for Infectious Disease"/>
            <person name="Wu L."/>
            <person name="Ma J."/>
        </authorList>
    </citation>
    <scope>NUCLEOTIDE SEQUENCE [LARGE SCALE GENOMIC DNA]</scope>
    <source>
        <strain evidence="14">JCM 18053</strain>
    </source>
</reference>
<dbReference type="InterPro" id="IPR043131">
    <property type="entry name" value="BCAT-like_N"/>
</dbReference>
<comment type="similarity">
    <text evidence="5 11">Belongs to the class-IV pyridoxal-phosphate-dependent aminotransferase family.</text>
</comment>
<comment type="catalytic activity">
    <reaction evidence="10">
        <text>L-leucine + 2-oxoglutarate = 4-methyl-2-oxopentanoate + L-glutamate</text>
        <dbReference type="Rhea" id="RHEA:18321"/>
        <dbReference type="ChEBI" id="CHEBI:16810"/>
        <dbReference type="ChEBI" id="CHEBI:17865"/>
        <dbReference type="ChEBI" id="CHEBI:29985"/>
        <dbReference type="ChEBI" id="CHEBI:57427"/>
        <dbReference type="EC" id="2.6.1.42"/>
    </reaction>
</comment>
<dbReference type="PANTHER" id="PTHR42743">
    <property type="entry name" value="AMINO-ACID AMINOTRANSFERASE"/>
    <property type="match status" value="1"/>
</dbReference>
<evidence type="ECO:0000256" key="5">
    <source>
        <dbReference type="ARBA" id="ARBA00009320"/>
    </source>
</evidence>